<feature type="signal peptide" evidence="1">
    <location>
        <begin position="1"/>
        <end position="32"/>
    </location>
</feature>
<sequence>MQKPERLHHVRKTDMKYVIIMLLVCGCTAALAQDTADLKRPSYLNLYSIPNPDIIDTSSIRKFNENFYIAKARQDRMPVLLPYGAGKKMLNVGKGMGKTDRMPNLWNKPGRDSNTGNQPFYIRPLYYYPAPLLSARPEPPYIPAYKMKSTKPAYQAGRP</sequence>
<dbReference type="PROSITE" id="PS51257">
    <property type="entry name" value="PROKAR_LIPOPROTEIN"/>
    <property type="match status" value="1"/>
</dbReference>
<reference evidence="3" key="1">
    <citation type="submission" date="2016-10" db="EMBL/GenBank/DDBJ databases">
        <authorList>
            <person name="Varghese N."/>
            <person name="Submissions S."/>
        </authorList>
    </citation>
    <scope>NUCLEOTIDE SEQUENCE [LARGE SCALE GENOMIC DNA]</scope>
    <source>
        <strain evidence="3">DSM 25811 / CCM 8410 / LMG 26954 / E90</strain>
    </source>
</reference>
<feature type="chain" id="PRO_5011672235" evidence="1">
    <location>
        <begin position="33"/>
        <end position="159"/>
    </location>
</feature>
<evidence type="ECO:0000313" key="2">
    <source>
        <dbReference type="EMBL" id="SDD64563.1"/>
    </source>
</evidence>
<dbReference type="STRING" id="1285928.SAMN04487894_111111"/>
<dbReference type="Proteomes" id="UP000198757">
    <property type="component" value="Unassembled WGS sequence"/>
</dbReference>
<evidence type="ECO:0000313" key="3">
    <source>
        <dbReference type="Proteomes" id="UP000198757"/>
    </source>
</evidence>
<keyword evidence="1" id="KW-0732">Signal</keyword>
<dbReference type="EMBL" id="FMZO01000011">
    <property type="protein sequence ID" value="SDD64563.1"/>
    <property type="molecule type" value="Genomic_DNA"/>
</dbReference>
<protein>
    <submittedName>
        <fullName evidence="2">Uncharacterized protein</fullName>
    </submittedName>
</protein>
<accession>A0A1G6WFR0</accession>
<keyword evidence="3" id="KW-1185">Reference proteome</keyword>
<proteinExistence type="predicted"/>
<name>A0A1G6WFR0_NIADE</name>
<organism evidence="2 3">
    <name type="scientific">Niabella drilacis (strain DSM 25811 / CCM 8410 / CCUG 62505 / LMG 26954 / E90)</name>
    <dbReference type="NCBI Taxonomy" id="1285928"/>
    <lineage>
        <taxon>Bacteria</taxon>
        <taxon>Pseudomonadati</taxon>
        <taxon>Bacteroidota</taxon>
        <taxon>Chitinophagia</taxon>
        <taxon>Chitinophagales</taxon>
        <taxon>Chitinophagaceae</taxon>
        <taxon>Niabella</taxon>
    </lineage>
</organism>
<evidence type="ECO:0000256" key="1">
    <source>
        <dbReference type="SAM" id="SignalP"/>
    </source>
</evidence>
<dbReference type="AlphaFoldDB" id="A0A1G6WFR0"/>
<gene>
    <name evidence="2" type="ORF">SAMN04487894_111111</name>
</gene>